<evidence type="ECO:0000313" key="2">
    <source>
        <dbReference type="EMBL" id="MDA0179118.1"/>
    </source>
</evidence>
<evidence type="ECO:0000259" key="1">
    <source>
        <dbReference type="Pfam" id="PF07883"/>
    </source>
</evidence>
<name>A0A9X3S6I5_9ACTN</name>
<dbReference type="InterPro" id="IPR013096">
    <property type="entry name" value="Cupin_2"/>
</dbReference>
<reference evidence="2" key="1">
    <citation type="submission" date="2022-10" db="EMBL/GenBank/DDBJ databases">
        <title>The WGS of Solirubrobacter phytolaccae KCTC 29190.</title>
        <authorList>
            <person name="Jiang Z."/>
        </authorList>
    </citation>
    <scope>NUCLEOTIDE SEQUENCE</scope>
    <source>
        <strain evidence="2">KCTC 29190</strain>
    </source>
</reference>
<dbReference type="AlphaFoldDB" id="A0A9X3S6I5"/>
<gene>
    <name evidence="2" type="ORF">OJ997_02330</name>
</gene>
<organism evidence="2 3">
    <name type="scientific">Solirubrobacter phytolaccae</name>
    <dbReference type="NCBI Taxonomy" id="1404360"/>
    <lineage>
        <taxon>Bacteria</taxon>
        <taxon>Bacillati</taxon>
        <taxon>Actinomycetota</taxon>
        <taxon>Thermoleophilia</taxon>
        <taxon>Solirubrobacterales</taxon>
        <taxon>Solirubrobacteraceae</taxon>
        <taxon>Solirubrobacter</taxon>
    </lineage>
</organism>
<evidence type="ECO:0000313" key="3">
    <source>
        <dbReference type="Proteomes" id="UP001147653"/>
    </source>
</evidence>
<dbReference type="EMBL" id="JAPDDP010000003">
    <property type="protein sequence ID" value="MDA0179118.1"/>
    <property type="molecule type" value="Genomic_DNA"/>
</dbReference>
<proteinExistence type="predicted"/>
<sequence length="83" mass="8761">MFLVLAGTLTLGIEGEERALEQGEIVRVAPDVRRQLVNRGPADCLLLALGGAGEHIGRDGEAYEAWDAETGAPPQQVPLPGDL</sequence>
<accession>A0A9X3S6I5</accession>
<feature type="domain" description="Cupin type-2" evidence="1">
    <location>
        <begin position="1"/>
        <end position="48"/>
    </location>
</feature>
<dbReference type="Pfam" id="PF07883">
    <property type="entry name" value="Cupin_2"/>
    <property type="match status" value="1"/>
</dbReference>
<dbReference type="RefSeq" id="WP_270023384.1">
    <property type="nucleotide sequence ID" value="NZ_JAPDDP010000003.1"/>
</dbReference>
<dbReference type="InterPro" id="IPR011051">
    <property type="entry name" value="RmlC_Cupin_sf"/>
</dbReference>
<keyword evidence="3" id="KW-1185">Reference proteome</keyword>
<dbReference type="Gene3D" id="2.60.120.10">
    <property type="entry name" value="Jelly Rolls"/>
    <property type="match status" value="1"/>
</dbReference>
<dbReference type="InterPro" id="IPR014710">
    <property type="entry name" value="RmlC-like_jellyroll"/>
</dbReference>
<dbReference type="SUPFAM" id="SSF51182">
    <property type="entry name" value="RmlC-like cupins"/>
    <property type="match status" value="1"/>
</dbReference>
<dbReference type="Proteomes" id="UP001147653">
    <property type="component" value="Unassembled WGS sequence"/>
</dbReference>
<comment type="caution">
    <text evidence="2">The sequence shown here is derived from an EMBL/GenBank/DDBJ whole genome shotgun (WGS) entry which is preliminary data.</text>
</comment>
<protein>
    <submittedName>
        <fullName evidence="2">Cupin domain-containing protein</fullName>
    </submittedName>
</protein>